<protein>
    <submittedName>
        <fullName evidence="4">Hydroxyacid dehydrogenase</fullName>
    </submittedName>
</protein>
<comment type="caution">
    <text evidence="4">The sequence shown here is derived from an EMBL/GenBank/DDBJ whole genome shotgun (WGS) entry which is preliminary data.</text>
</comment>
<reference evidence="4 5" key="1">
    <citation type="submission" date="2019-05" db="EMBL/GenBank/DDBJ databases">
        <title>Streptomyces sp. NEAU-C151, a novel actinomycete isolated from soil.</title>
        <authorList>
            <person name="Han L."/>
            <person name="Jiang H."/>
        </authorList>
    </citation>
    <scope>NUCLEOTIDE SEQUENCE [LARGE SCALE GENOMIC DNA]</scope>
    <source>
        <strain evidence="4 5">NEAU-C151</strain>
    </source>
</reference>
<gene>
    <name evidence="4" type="ORF">FE633_34365</name>
</gene>
<dbReference type="PANTHER" id="PTHR10996:SF178">
    <property type="entry name" value="2-HYDROXYACID DEHYDROGENASE YGL185C-RELATED"/>
    <property type="match status" value="1"/>
</dbReference>
<dbReference type="GO" id="GO:0016618">
    <property type="term" value="F:hydroxypyruvate reductase [NAD(P)H] activity"/>
    <property type="evidence" value="ECO:0007669"/>
    <property type="project" value="TreeGrafter"/>
</dbReference>
<dbReference type="InterPro" id="IPR050223">
    <property type="entry name" value="D-isomer_2-hydroxyacid_DH"/>
</dbReference>
<evidence type="ECO:0000313" key="4">
    <source>
        <dbReference type="EMBL" id="TLS41770.1"/>
    </source>
</evidence>
<keyword evidence="5" id="KW-1185">Reference proteome</keyword>
<keyword evidence="1" id="KW-0560">Oxidoreductase</keyword>
<dbReference type="Proteomes" id="UP000305906">
    <property type="component" value="Unassembled WGS sequence"/>
</dbReference>
<dbReference type="SUPFAM" id="SSF51735">
    <property type="entry name" value="NAD(P)-binding Rossmann-fold domains"/>
    <property type="match status" value="1"/>
</dbReference>
<dbReference type="InterPro" id="IPR036291">
    <property type="entry name" value="NAD(P)-bd_dom_sf"/>
</dbReference>
<evidence type="ECO:0000256" key="2">
    <source>
        <dbReference type="ARBA" id="ARBA00023027"/>
    </source>
</evidence>
<dbReference type="GO" id="GO:0051287">
    <property type="term" value="F:NAD binding"/>
    <property type="evidence" value="ECO:0007669"/>
    <property type="project" value="InterPro"/>
</dbReference>
<dbReference type="Gene3D" id="3.40.50.720">
    <property type="entry name" value="NAD(P)-binding Rossmann-like Domain"/>
    <property type="match status" value="2"/>
</dbReference>
<sequence>MALVFVNTLVRKPGWARLPFPEVVTPFRTDARRVVSTQDKPLVILRAAPHPVDRIFTPAALALLHERFTVVEPDSEAALDRALPDAFAVVGQPDLPAERLTRAGELRAVLNVEGNFYPYVDYELCFERGIHVLNCGPAYAQAVAEYALGLALDLARNISREDRAFRAGRERYVSDGNADAVLLRGSDVGLIGFGNLGRSLYPLLSPFRPTIRVYDPWLPPAVLREQGLVPATLDETLARSRFVFVLATATEESRHLLGERELGLLSDGARLVHVSRAPVVDYPALLARVAQGRLLAAIDVWPDEPVAPDDPARDLEGLVLSAHRAGGIPEAFRTIGDMVVDDLTLIARGLPPVRMQTAAPELVHRYRNRPVT</sequence>
<proteinExistence type="predicted"/>
<evidence type="ECO:0000313" key="5">
    <source>
        <dbReference type="Proteomes" id="UP000305906"/>
    </source>
</evidence>
<evidence type="ECO:0000256" key="1">
    <source>
        <dbReference type="ARBA" id="ARBA00023002"/>
    </source>
</evidence>
<accession>A0A5R9FI37</accession>
<dbReference type="PANTHER" id="PTHR10996">
    <property type="entry name" value="2-HYDROXYACID DEHYDROGENASE-RELATED"/>
    <property type="match status" value="1"/>
</dbReference>
<dbReference type="SUPFAM" id="SSF52283">
    <property type="entry name" value="Formate/glycerate dehydrogenase catalytic domain-like"/>
    <property type="match status" value="1"/>
</dbReference>
<dbReference type="GO" id="GO:0030267">
    <property type="term" value="F:glyoxylate reductase (NADPH) activity"/>
    <property type="evidence" value="ECO:0007669"/>
    <property type="project" value="TreeGrafter"/>
</dbReference>
<dbReference type="InterPro" id="IPR006140">
    <property type="entry name" value="D-isomer_DH_NAD-bd"/>
</dbReference>
<dbReference type="Pfam" id="PF02826">
    <property type="entry name" value="2-Hacid_dh_C"/>
    <property type="match status" value="1"/>
</dbReference>
<feature type="domain" description="D-isomer specific 2-hydroxyacid dehydrogenase NAD-binding" evidence="3">
    <location>
        <begin position="148"/>
        <end position="325"/>
    </location>
</feature>
<dbReference type="EMBL" id="VBZC01000050">
    <property type="protein sequence ID" value="TLS41770.1"/>
    <property type="molecule type" value="Genomic_DNA"/>
</dbReference>
<dbReference type="AlphaFoldDB" id="A0A5R9FI37"/>
<organism evidence="4 5">
    <name type="scientific">Streptomyces montanus</name>
    <dbReference type="NCBI Taxonomy" id="2580423"/>
    <lineage>
        <taxon>Bacteria</taxon>
        <taxon>Bacillati</taxon>
        <taxon>Actinomycetota</taxon>
        <taxon>Actinomycetes</taxon>
        <taxon>Kitasatosporales</taxon>
        <taxon>Streptomycetaceae</taxon>
        <taxon>Streptomyces</taxon>
    </lineage>
</organism>
<evidence type="ECO:0000259" key="3">
    <source>
        <dbReference type="Pfam" id="PF02826"/>
    </source>
</evidence>
<keyword evidence="2" id="KW-0520">NAD</keyword>
<dbReference type="GO" id="GO:0005829">
    <property type="term" value="C:cytosol"/>
    <property type="evidence" value="ECO:0007669"/>
    <property type="project" value="TreeGrafter"/>
</dbReference>
<name>A0A5R9FI37_9ACTN</name>